<dbReference type="OrthoDB" id="9806939at2"/>
<dbReference type="Gene3D" id="6.10.140.730">
    <property type="match status" value="1"/>
</dbReference>
<dbReference type="GO" id="GO:0015679">
    <property type="term" value="P:plasma membrane copper ion transport"/>
    <property type="evidence" value="ECO:0007669"/>
    <property type="project" value="TreeGrafter"/>
</dbReference>
<feature type="domain" description="CusB-like barrel-sandwich hybrid" evidence="5">
    <location>
        <begin position="121"/>
        <end position="237"/>
    </location>
</feature>
<dbReference type="InterPro" id="IPR021647">
    <property type="entry name" value="CusF_Ec"/>
</dbReference>
<dbReference type="InterPro" id="IPR058790">
    <property type="entry name" value="BSH_CusB"/>
</dbReference>
<sequence>MTPRTILLGTGTLLAGIALGALGMSLVGGSDIAATSDEREILYWVAPMDPNFRQDEPGRSPMGMDLIPVYAGSEPTDDSTITISSAVENNIGVRTANVTRGRFAEDLATVGYVRPIDDLASVVDVRAQGWIEDLRIAAVGDVVEAGDLLFRMYSPEIVTAQSEFLQAVNVSRPGLVAAAGSRLRALGVNQAQIDSIAQRGTPQRLVDVYAPRTGVVLEMNVREGAHAHPSMVVMTIADLREVWVVADLFEDEAAAIEPGQSVRLQSRAQPGRMWHGQVEYLYPTVDPRSRSIPVRMRFANSDGALRPEAYVNVRIEASPRDNVLSVPFEAVIRTGQSERVVLALGDGRYRLAQVRTGAEADGRVEVLTGLSEGERVVVSSQFLIDSEASLQGVALRMAGADAPAAPPEIVQGAGVVDGVMASHGMIDLTHDPIPELGWPVMSMSFFTLDAVSLDGLSEGDEVSFTLRQNDEGQWRLASIARSDAAQPDPVVEGQGRVVTLMSDINMVEIDHERIEAIDMPAMSMVYELGDGVTLDGVSEGDHVSFSIDETRPGQWQISGIAVVRPVDAGGEE</sequence>
<feature type="domain" description="CusB-like beta-barrel" evidence="6">
    <location>
        <begin position="241"/>
        <end position="317"/>
    </location>
</feature>
<organism evidence="8 9">
    <name type="scientific">Maricaulis maris</name>
    <dbReference type="NCBI Taxonomy" id="74318"/>
    <lineage>
        <taxon>Bacteria</taxon>
        <taxon>Pseudomonadati</taxon>
        <taxon>Pseudomonadota</taxon>
        <taxon>Alphaproteobacteria</taxon>
        <taxon>Maricaulales</taxon>
        <taxon>Maricaulaceae</taxon>
        <taxon>Maricaulis</taxon>
    </lineage>
</organism>
<comment type="similarity">
    <text evidence="1">Belongs to the membrane fusion protein (MFP) (TC 8.A.1) family.</text>
</comment>
<protein>
    <submittedName>
        <fullName evidence="8">Cu(I)/Ag(I) efflux system membrane fusion protein</fullName>
    </submittedName>
</protein>
<comment type="caution">
    <text evidence="8">The sequence shown here is derived from an EMBL/GenBank/DDBJ whole genome shotgun (WGS) entry which is preliminary data.</text>
</comment>
<dbReference type="Pfam" id="PF25954">
    <property type="entry name" value="Beta-barrel_RND_2"/>
    <property type="match status" value="1"/>
</dbReference>
<evidence type="ECO:0000256" key="2">
    <source>
        <dbReference type="ARBA" id="ARBA00022448"/>
    </source>
</evidence>
<dbReference type="Gene3D" id="2.40.420.20">
    <property type="match status" value="1"/>
</dbReference>
<dbReference type="FunFam" id="2.40.30.170:FF:000010">
    <property type="entry name" value="Efflux RND transporter periplasmic adaptor subunit"/>
    <property type="match status" value="1"/>
</dbReference>
<reference evidence="8 9" key="1">
    <citation type="submission" date="2018-10" db="EMBL/GenBank/DDBJ databases">
        <title>Genomic Encyclopedia of Type Strains, Phase IV (KMG-IV): sequencing the most valuable type-strain genomes for metagenomic binning, comparative biology and taxonomic classification.</title>
        <authorList>
            <person name="Goeker M."/>
        </authorList>
    </citation>
    <scope>NUCLEOTIDE SEQUENCE [LARGE SCALE GENOMIC DNA]</scope>
    <source>
        <strain evidence="8 9">DSM 4734</strain>
    </source>
</reference>
<feature type="domain" description="Multidrug resistance protein MdtA-like C-terminal permuted SH3" evidence="7">
    <location>
        <begin position="322"/>
        <end position="379"/>
    </location>
</feature>
<dbReference type="GO" id="GO:0060003">
    <property type="term" value="P:copper ion export"/>
    <property type="evidence" value="ECO:0007669"/>
    <property type="project" value="TreeGrafter"/>
</dbReference>
<evidence type="ECO:0000259" key="5">
    <source>
        <dbReference type="Pfam" id="PF25919"/>
    </source>
</evidence>
<name>A0A495D2D9_9PROT</name>
<dbReference type="GO" id="GO:0030288">
    <property type="term" value="C:outer membrane-bounded periplasmic space"/>
    <property type="evidence" value="ECO:0007669"/>
    <property type="project" value="TreeGrafter"/>
</dbReference>
<gene>
    <name evidence="8" type="ORF">C7435_2181</name>
</gene>
<accession>A0A495D2D9</accession>
<dbReference type="InterPro" id="IPR042230">
    <property type="entry name" value="CusF_sf"/>
</dbReference>
<dbReference type="AlphaFoldDB" id="A0A495D2D9"/>
<dbReference type="InterPro" id="IPR006143">
    <property type="entry name" value="RND_pump_MFP"/>
</dbReference>
<feature type="domain" description="Heavy metal binding" evidence="3">
    <location>
        <begin position="43"/>
        <end position="69"/>
    </location>
</feature>
<dbReference type="InterPro" id="IPR058792">
    <property type="entry name" value="Beta-barrel_RND_2"/>
</dbReference>
<dbReference type="Pfam" id="PF25967">
    <property type="entry name" value="RND-MFP_C"/>
    <property type="match status" value="1"/>
</dbReference>
<proteinExistence type="inferred from homology"/>
<dbReference type="EMBL" id="RBIM01000005">
    <property type="protein sequence ID" value="RKQ95936.1"/>
    <property type="molecule type" value="Genomic_DNA"/>
</dbReference>
<dbReference type="PANTHER" id="PTHR30097">
    <property type="entry name" value="CATION EFFLUX SYSTEM PROTEIN CUSB"/>
    <property type="match status" value="1"/>
</dbReference>
<keyword evidence="2" id="KW-0813">Transport</keyword>
<dbReference type="Pfam" id="PF25919">
    <property type="entry name" value="BSH_CusB"/>
    <property type="match status" value="1"/>
</dbReference>
<dbReference type="Proteomes" id="UP000273675">
    <property type="component" value="Unassembled WGS sequence"/>
</dbReference>
<feature type="domain" description="CusB-like three alpha-helical bundle" evidence="4">
    <location>
        <begin position="156"/>
        <end position="204"/>
    </location>
</feature>
<dbReference type="Pfam" id="PF19335">
    <property type="entry name" value="HMBD"/>
    <property type="match status" value="1"/>
</dbReference>
<dbReference type="PANTHER" id="PTHR30097:SF15">
    <property type="entry name" value="CATION EFFLUX SYSTEM PROTEIN CUSB"/>
    <property type="match status" value="1"/>
</dbReference>
<dbReference type="InterPro" id="IPR045800">
    <property type="entry name" value="HMBD"/>
</dbReference>
<dbReference type="InterPro" id="IPR051909">
    <property type="entry name" value="MFP_Cation_Efflux"/>
</dbReference>
<dbReference type="Gene3D" id="2.40.50.320">
    <property type="entry name" value="Copper binding periplasmic protein CusF"/>
    <property type="match status" value="2"/>
</dbReference>
<dbReference type="InterPro" id="IPR058791">
    <property type="entry name" value="3HB_CusB"/>
</dbReference>
<dbReference type="InterPro" id="IPR058627">
    <property type="entry name" value="MdtA-like_C"/>
</dbReference>
<dbReference type="Pfam" id="PF25869">
    <property type="entry name" value="3HB_CusB"/>
    <property type="match status" value="1"/>
</dbReference>
<evidence type="ECO:0000313" key="8">
    <source>
        <dbReference type="EMBL" id="RKQ95936.1"/>
    </source>
</evidence>
<dbReference type="GO" id="GO:0022857">
    <property type="term" value="F:transmembrane transporter activity"/>
    <property type="evidence" value="ECO:0007669"/>
    <property type="project" value="InterPro"/>
</dbReference>
<evidence type="ECO:0000259" key="7">
    <source>
        <dbReference type="Pfam" id="PF25967"/>
    </source>
</evidence>
<dbReference type="SUPFAM" id="SSF111369">
    <property type="entry name" value="HlyD-like secretion proteins"/>
    <property type="match status" value="1"/>
</dbReference>
<dbReference type="NCBIfam" id="TIGR01730">
    <property type="entry name" value="RND_mfp"/>
    <property type="match status" value="1"/>
</dbReference>
<dbReference type="GO" id="GO:0016020">
    <property type="term" value="C:membrane"/>
    <property type="evidence" value="ECO:0007669"/>
    <property type="project" value="InterPro"/>
</dbReference>
<evidence type="ECO:0000256" key="1">
    <source>
        <dbReference type="ARBA" id="ARBA00009477"/>
    </source>
</evidence>
<evidence type="ECO:0000313" key="9">
    <source>
        <dbReference type="Proteomes" id="UP000273675"/>
    </source>
</evidence>
<dbReference type="GO" id="GO:0046914">
    <property type="term" value="F:transition metal ion binding"/>
    <property type="evidence" value="ECO:0007669"/>
    <property type="project" value="TreeGrafter"/>
</dbReference>
<evidence type="ECO:0000259" key="3">
    <source>
        <dbReference type="Pfam" id="PF19335"/>
    </source>
</evidence>
<dbReference type="Gene3D" id="2.40.30.170">
    <property type="match status" value="1"/>
</dbReference>
<dbReference type="Pfam" id="PF11604">
    <property type="entry name" value="CusF_Ec"/>
    <property type="match status" value="2"/>
</dbReference>
<evidence type="ECO:0000259" key="4">
    <source>
        <dbReference type="Pfam" id="PF25869"/>
    </source>
</evidence>
<evidence type="ECO:0000259" key="6">
    <source>
        <dbReference type="Pfam" id="PF25954"/>
    </source>
</evidence>